<feature type="domain" description="Outer membrane protein beta-barrel" evidence="5">
    <location>
        <begin position="475"/>
        <end position="827"/>
    </location>
</feature>
<accession>A0A7U3ZKI2</accession>
<feature type="signal peptide" evidence="4">
    <location>
        <begin position="1"/>
        <end position="19"/>
    </location>
</feature>
<organism evidence="6 7">
    <name type="scientific">Runella slithyformis (strain ATCC 29530 / DSM 19594 / LMG 11500 / NCIMB 11436 / LSU 4)</name>
    <dbReference type="NCBI Taxonomy" id="761193"/>
    <lineage>
        <taxon>Bacteria</taxon>
        <taxon>Pseudomonadati</taxon>
        <taxon>Bacteroidota</taxon>
        <taxon>Cytophagia</taxon>
        <taxon>Cytophagales</taxon>
        <taxon>Spirosomataceae</taxon>
        <taxon>Runella</taxon>
    </lineage>
</organism>
<keyword evidence="6" id="KW-0675">Receptor</keyword>
<dbReference type="AlphaFoldDB" id="A0A7U3ZKI2"/>
<keyword evidence="2" id="KW-0472">Membrane</keyword>
<evidence type="ECO:0000256" key="4">
    <source>
        <dbReference type="SAM" id="SignalP"/>
    </source>
</evidence>
<dbReference type="EMBL" id="CP002859">
    <property type="protein sequence ID" value="AEI48832.1"/>
    <property type="molecule type" value="Genomic_DNA"/>
</dbReference>
<evidence type="ECO:0000256" key="1">
    <source>
        <dbReference type="ARBA" id="ARBA00004442"/>
    </source>
</evidence>
<keyword evidence="4" id="KW-0732">Signal</keyword>
<dbReference type="Proteomes" id="UP000000493">
    <property type="component" value="Chromosome"/>
</dbReference>
<dbReference type="SUPFAM" id="SSF49478">
    <property type="entry name" value="Cna protein B-type domain"/>
    <property type="match status" value="1"/>
</dbReference>
<dbReference type="Pfam" id="PF14905">
    <property type="entry name" value="OMP_b-brl_3"/>
    <property type="match status" value="1"/>
</dbReference>
<proteinExistence type="predicted"/>
<gene>
    <name evidence="6" type="ordered locus">Runsl_2424</name>
</gene>
<evidence type="ECO:0000313" key="6">
    <source>
        <dbReference type="EMBL" id="AEI48832.1"/>
    </source>
</evidence>
<evidence type="ECO:0000313" key="7">
    <source>
        <dbReference type="Proteomes" id="UP000000493"/>
    </source>
</evidence>
<keyword evidence="3" id="KW-0998">Cell outer membrane</keyword>
<name>A0A7U3ZKI2_RUNSL</name>
<dbReference type="KEGG" id="rsi:Runsl_2424"/>
<comment type="subcellular location">
    <subcellularLocation>
        <location evidence="1">Cell outer membrane</location>
    </subcellularLocation>
</comment>
<dbReference type="GO" id="GO:0009279">
    <property type="term" value="C:cell outer membrane"/>
    <property type="evidence" value="ECO:0007669"/>
    <property type="project" value="UniProtKB-SubCell"/>
</dbReference>
<dbReference type="InterPro" id="IPR041700">
    <property type="entry name" value="OMP_b-brl_3"/>
</dbReference>
<evidence type="ECO:0000256" key="2">
    <source>
        <dbReference type="ARBA" id="ARBA00023136"/>
    </source>
</evidence>
<dbReference type="Gene3D" id="2.60.40.1120">
    <property type="entry name" value="Carboxypeptidase-like, regulatory domain"/>
    <property type="match status" value="1"/>
</dbReference>
<evidence type="ECO:0000256" key="3">
    <source>
        <dbReference type="ARBA" id="ARBA00023237"/>
    </source>
</evidence>
<keyword evidence="7" id="KW-1185">Reference proteome</keyword>
<protein>
    <submittedName>
        <fullName evidence="6">TonB-dependent receptor</fullName>
    </submittedName>
</protein>
<dbReference type="SUPFAM" id="SSF56935">
    <property type="entry name" value="Porins"/>
    <property type="match status" value="1"/>
</dbReference>
<feature type="chain" id="PRO_5030841586" evidence="4">
    <location>
        <begin position="20"/>
        <end position="960"/>
    </location>
</feature>
<sequence length="960" mass="107171">MRKLLLLALLWPCLSVLYAQTPNRYQIQGITVDSSSAPLGSATVMLLQRKDSSLVNFTRTNDKGAFAMRNVKRGDYLLKISYVGYIPFQQDIVFGDKEVLDLGSLKLKAITKELFEVVIKAARAPLSIKGDTIEYNAASFKVPPGSTVEDLLRKLPGVQVDQNGNIIAQGQQVQKVTVGGKRFFGNDPKMATQNLPADAITKVQIFNDKTEQSKVTGVDDGKKEKTVNLELKEGFKQGGFGKLTAGVGADGNGNAGPRGELKGNYNKFDDKNQFSVIGLTNNTNQTGMSWDDYQDFRGSSSFNQWNDNGDFGFGGGGGRYIIIGGDDDGGLSIPVGGGNGRGYSNNIAGGINYNRNTKKIKTNASYYYNSNRQVLDAVRNRETFLQTGSFKTEEESSQINFVGNHRLAFRHEQTVDSLNTLIFTNNSRYNVGNTRLSSLQEFFRNNNVKSNETTINNGTNVDKVETANTLVYRLKFKKNKGRSFAASASYNFTNNDGIADQQSLNLFYNATDPNDVMRKMLDLTNNTGSRVSLIKSSFLFVEPFAKRFFWESFVNLSYRSDNVDRDVYDLAKDNGRRIGVDSLSSYYKNSYNYARIGSSVRYSYKGLNFSGGLAVQSFQIDGKFSLGINPALSSSLPNVTTVNRRFTTWIPNASLDYDLKNNRYLWSSYDVSVNQPSTRDLQPVIDNSNPLVIRQGNPDLLPTVNHNVNFGYNMFNPASFTNVNVNLYYSYNVNQVVYNQQVDPATLITTTKPVNISGGQNIGSYLGFGFPIKKTKATLNINASPGFSKNLTPINGVINETNTDSYRFGTRLDLTPSDNFTLFANANWSISNTRYSINTAQNQQIVNHTYGGTMNIRLPKDFFINSNLNYQIYKNERFGFNQQVPLLNASIYKILGKAKKAEIRFSVYDVFNRNLGVSQFANQNYVSQERIQTLARYGMLSFTYNMRGMNTNIKRRGGFF</sequence>
<reference evidence="6 7" key="2">
    <citation type="journal article" date="2012" name="Stand. Genomic Sci.">
        <title>Complete genome sequence of the aquatic bacterium Runella slithyformis type strain (LSU 4(T)).</title>
        <authorList>
            <person name="Copeland A."/>
            <person name="Zhang X."/>
            <person name="Misra M."/>
            <person name="Lapidus A."/>
            <person name="Nolan M."/>
            <person name="Lucas S."/>
            <person name="Deshpande S."/>
            <person name="Cheng J.F."/>
            <person name="Tapia R."/>
            <person name="Goodwin L.A."/>
            <person name="Pitluck S."/>
            <person name="Liolios K."/>
            <person name="Pagani I."/>
            <person name="Ivanova N."/>
            <person name="Mikhailova N."/>
            <person name="Pati A."/>
            <person name="Chen A."/>
            <person name="Palaniappan K."/>
            <person name="Land M."/>
            <person name="Hauser L."/>
            <person name="Pan C."/>
            <person name="Jeffries C.D."/>
            <person name="Detter J.C."/>
            <person name="Brambilla E.M."/>
            <person name="Rohde M."/>
            <person name="Djao O.D."/>
            <person name="Goker M."/>
            <person name="Sikorski J."/>
            <person name="Tindall B.J."/>
            <person name="Woyke T."/>
            <person name="Bristow J."/>
            <person name="Eisen J.A."/>
            <person name="Markowitz V."/>
            <person name="Hugenholtz P."/>
            <person name="Kyrpides N.C."/>
            <person name="Klenk H.P."/>
            <person name="Mavromatis K."/>
        </authorList>
    </citation>
    <scope>NUCLEOTIDE SEQUENCE [LARGE SCALE GENOMIC DNA]</scope>
    <source>
        <strain evidence="7">ATCC 29530 / DSM 19594 / LMG 11500 / NCIMB 11436 / LSU 4</strain>
    </source>
</reference>
<dbReference type="InterPro" id="IPR036942">
    <property type="entry name" value="Beta-barrel_TonB_sf"/>
</dbReference>
<dbReference type="Gene3D" id="2.40.170.20">
    <property type="entry name" value="TonB-dependent receptor, beta-barrel domain"/>
    <property type="match status" value="1"/>
</dbReference>
<dbReference type="RefSeq" id="WP_013928143.1">
    <property type="nucleotide sequence ID" value="NC_015703.1"/>
</dbReference>
<evidence type="ECO:0000259" key="5">
    <source>
        <dbReference type="Pfam" id="PF14905"/>
    </source>
</evidence>
<reference evidence="7" key="1">
    <citation type="submission" date="2011-06" db="EMBL/GenBank/DDBJ databases">
        <title>The complete genome of chromosome of Runella slithyformis DSM 19594.</title>
        <authorList>
            <consortium name="US DOE Joint Genome Institute (JGI-PGF)"/>
            <person name="Lucas S."/>
            <person name="Han J."/>
            <person name="Lapidus A."/>
            <person name="Bruce D."/>
            <person name="Goodwin L."/>
            <person name="Pitluck S."/>
            <person name="Peters L."/>
            <person name="Kyrpides N."/>
            <person name="Mavromatis K."/>
            <person name="Ivanova N."/>
            <person name="Ovchinnikova G."/>
            <person name="Zhang X."/>
            <person name="Misra M."/>
            <person name="Detter J.C."/>
            <person name="Tapia R."/>
            <person name="Han C."/>
            <person name="Land M."/>
            <person name="Hauser L."/>
            <person name="Markowitz V."/>
            <person name="Cheng J.-F."/>
            <person name="Hugenholtz P."/>
            <person name="Woyke T."/>
            <person name="Wu D."/>
            <person name="Tindall B."/>
            <person name="Faehrich R."/>
            <person name="Brambilla E."/>
            <person name="Klenk H.-P."/>
            <person name="Eisen J.A."/>
        </authorList>
    </citation>
    <scope>NUCLEOTIDE SEQUENCE [LARGE SCALE GENOMIC DNA]</scope>
    <source>
        <strain evidence="7">ATCC 29530 / DSM 19594 / LMG 11500 / NCIMB 11436 / LSU 4</strain>
    </source>
</reference>
<dbReference type="Pfam" id="PF13620">
    <property type="entry name" value="CarboxypepD_reg"/>
    <property type="match status" value="1"/>
</dbReference>